<sequence>MSLNFKPELYQQNRQNTKNAFKNLDVQQYVDEKVKLYEALLEFLENPDDNNDDFQNLITTIYQQQYEKEPEKLEHFFQLLISIANNHQSGKLFYKKIMQIIEYYEDQIKKNFTNIKIFDIFKSNKILLLFLLENGVITIDEIIKNEIMTKIESNGNKFCLFFYPEIKEIVGNENDQIIKNELLNIDRKIFEYYEQKRHDGENDSYICNLIRHDLVDEFVSYVNQSNYSINSEVKSSIFETNSFLIENQNTTLIEYATFFGSIQIFHFLRMSGAKLTERLWLYAIHSNNAEMIHLLESYKLVFQEEKGGNIEKYYEKYLIESIKCHHNNIANYIENTFLPRNKIKNFYANTLKYYNYQYFPTEFDEGNDFCHLCSHNYQELVKILLNKYDNSTNNLLLKEAVYKNNVEIIYYLLQDKKEIDSKCFNGNKNLKAIALPFSIACIGIRSFTNCHNLSQVIISSSVKSICNHAFENCLSLKQITIPSSVTSIGKYAFHECNSLRQIKIPSSVTSIGNHAFSKCSQLENVELFGFIKTIEKYVFKECSSLKQIEIPISVTKIDEYAFYQCLSLNHINIPISVRTIGECAFNGCLSLKQIIIPSTISFGSYVFPSSTTVLGI</sequence>
<dbReference type="InterPro" id="IPR053139">
    <property type="entry name" value="Surface_bspA-like"/>
</dbReference>
<dbReference type="InterPro" id="IPR036770">
    <property type="entry name" value="Ankyrin_rpt-contain_sf"/>
</dbReference>
<proteinExistence type="predicted"/>
<dbReference type="Gene3D" id="3.80.10.10">
    <property type="entry name" value="Ribonuclease Inhibitor"/>
    <property type="match status" value="2"/>
</dbReference>
<dbReference type="Pfam" id="PF13306">
    <property type="entry name" value="LRR_5"/>
    <property type="match status" value="1"/>
</dbReference>
<dbReference type="InterPro" id="IPR026906">
    <property type="entry name" value="LRR_5"/>
</dbReference>
<evidence type="ECO:0000313" key="2">
    <source>
        <dbReference type="Proteomes" id="UP001470230"/>
    </source>
</evidence>
<dbReference type="Proteomes" id="UP001470230">
    <property type="component" value="Unassembled WGS sequence"/>
</dbReference>
<protein>
    <submittedName>
        <fullName evidence="1">Uncharacterized protein</fullName>
    </submittedName>
</protein>
<dbReference type="InterPro" id="IPR032675">
    <property type="entry name" value="LRR_dom_sf"/>
</dbReference>
<dbReference type="EMBL" id="JAPFFF010000057">
    <property type="protein sequence ID" value="KAK8837976.1"/>
    <property type="molecule type" value="Genomic_DNA"/>
</dbReference>
<organism evidence="1 2">
    <name type="scientific">Tritrichomonas musculus</name>
    <dbReference type="NCBI Taxonomy" id="1915356"/>
    <lineage>
        <taxon>Eukaryota</taxon>
        <taxon>Metamonada</taxon>
        <taxon>Parabasalia</taxon>
        <taxon>Tritrichomonadida</taxon>
        <taxon>Tritrichomonadidae</taxon>
        <taxon>Tritrichomonas</taxon>
    </lineage>
</organism>
<dbReference type="PANTHER" id="PTHR45661">
    <property type="entry name" value="SURFACE ANTIGEN"/>
    <property type="match status" value="1"/>
</dbReference>
<name>A0ABR2GWD7_9EUKA</name>
<reference evidence="1 2" key="1">
    <citation type="submission" date="2024-04" db="EMBL/GenBank/DDBJ databases">
        <title>Tritrichomonas musculus Genome.</title>
        <authorList>
            <person name="Alves-Ferreira E."/>
            <person name="Grigg M."/>
            <person name="Lorenzi H."/>
            <person name="Galac M."/>
        </authorList>
    </citation>
    <scope>NUCLEOTIDE SEQUENCE [LARGE SCALE GENOMIC DNA]</scope>
    <source>
        <strain evidence="1 2">EAF2021</strain>
    </source>
</reference>
<dbReference type="PANTHER" id="PTHR45661:SF3">
    <property type="entry name" value="IG-LIKE DOMAIN-CONTAINING PROTEIN"/>
    <property type="match status" value="1"/>
</dbReference>
<keyword evidence="2" id="KW-1185">Reference proteome</keyword>
<dbReference type="SUPFAM" id="SSF52058">
    <property type="entry name" value="L domain-like"/>
    <property type="match status" value="1"/>
</dbReference>
<dbReference type="SUPFAM" id="SSF48403">
    <property type="entry name" value="Ankyrin repeat"/>
    <property type="match status" value="1"/>
</dbReference>
<gene>
    <name evidence="1" type="ORF">M9Y10_035920</name>
</gene>
<comment type="caution">
    <text evidence="1">The sequence shown here is derived from an EMBL/GenBank/DDBJ whole genome shotgun (WGS) entry which is preliminary data.</text>
</comment>
<accession>A0ABR2GWD7</accession>
<evidence type="ECO:0000313" key="1">
    <source>
        <dbReference type="EMBL" id="KAK8837976.1"/>
    </source>
</evidence>